<evidence type="ECO:0000313" key="2">
    <source>
        <dbReference type="EMBL" id="TGM00538.1"/>
    </source>
</evidence>
<feature type="transmembrane region" description="Helical" evidence="1">
    <location>
        <begin position="361"/>
        <end position="381"/>
    </location>
</feature>
<feature type="transmembrane region" description="Helical" evidence="1">
    <location>
        <begin position="387"/>
        <end position="408"/>
    </location>
</feature>
<dbReference type="AlphaFoldDB" id="A0A5F2B4W3"/>
<dbReference type="Proteomes" id="UP000298429">
    <property type="component" value="Unassembled WGS sequence"/>
</dbReference>
<keyword evidence="1" id="KW-0812">Transmembrane</keyword>
<dbReference type="NCBIfam" id="NF047706">
    <property type="entry name" value="LIC12611_phage_tail"/>
    <property type="match status" value="1"/>
</dbReference>
<dbReference type="EMBL" id="RQGN01000057">
    <property type="protein sequence ID" value="TGM00538.1"/>
    <property type="molecule type" value="Genomic_DNA"/>
</dbReference>
<gene>
    <name evidence="2" type="ORF">EHQ76_11915</name>
</gene>
<accession>A0A5F2B4W3</accession>
<organism evidence="2 3">
    <name type="scientific">Leptospira barantonii</name>
    <dbReference type="NCBI Taxonomy" id="2023184"/>
    <lineage>
        <taxon>Bacteria</taxon>
        <taxon>Pseudomonadati</taxon>
        <taxon>Spirochaetota</taxon>
        <taxon>Spirochaetia</taxon>
        <taxon>Leptospirales</taxon>
        <taxon>Leptospiraceae</taxon>
        <taxon>Leptospira</taxon>
    </lineage>
</organism>
<evidence type="ECO:0000256" key="1">
    <source>
        <dbReference type="SAM" id="Phobius"/>
    </source>
</evidence>
<sequence length="546" mass="58311">MAERDVNVKIKISVDPKDSFTLIEKDVKKLKEQVLAFSDAMTLVSQKGAKSWKALKDSVSSFASKKSELSTFTEQTKKLDSSLSGLSSKLKGMAKLPNPFSEMTKSADAAGKKVKELDSGLATNAAKTSRLSGTFSTLNTVATSVFQQIIVPSFKSGVELEKQRSILKNLAGDGYSKLQAAINNTIKTSKGLHTQTELTKIADNAIRSGQSIDFISKNLSGLQMASKLTGNELSSSMTLAFKAIESGNEEFFKTSGSLFSSYSKDFQKINGSAMSEADKRIAREELIFQALNKNKTLQNAYKEEMKTASAILERFDGGMNRLSESLGTKMVESMKPLFDMFSDLIDYFTTGEDASERLQTAMILLGSVLVGVFGALAVAAWSAVAPLIPFIAAGVAIGLVIGGIILIFKNFNKILDAVKNGFMSLLTSFQNSKIGSWFGLFKASGASPPAQTGNVTNVNDALITKHGEIVKFHPDDNVVAVKDLGVLGGSKQNRGGGGISVNIANVVLGSATRKEDASVFASYLEKELDKIALKIGLASGLTPEGA</sequence>
<comment type="caution">
    <text evidence="2">The sequence shown here is derived from an EMBL/GenBank/DDBJ whole genome shotgun (WGS) entry which is preliminary data.</text>
</comment>
<evidence type="ECO:0000313" key="3">
    <source>
        <dbReference type="Proteomes" id="UP000298429"/>
    </source>
</evidence>
<name>A0A5F2B4W3_9LEPT</name>
<protein>
    <recommendedName>
        <fullName evidence="4">Phage tail tape measure protein</fullName>
    </recommendedName>
</protein>
<keyword evidence="1" id="KW-0472">Membrane</keyword>
<dbReference type="RefSeq" id="WP_135671164.1">
    <property type="nucleotide sequence ID" value="NZ_RQGN01000057.1"/>
</dbReference>
<proteinExistence type="predicted"/>
<evidence type="ECO:0008006" key="4">
    <source>
        <dbReference type="Google" id="ProtNLM"/>
    </source>
</evidence>
<keyword evidence="1" id="KW-1133">Transmembrane helix</keyword>
<dbReference type="OrthoDB" id="328452at2"/>
<reference evidence="2 3" key="1">
    <citation type="journal article" date="2019" name="PLoS Negl. Trop. Dis.">
        <title>Revisiting the worldwide diversity of Leptospira species in the environment.</title>
        <authorList>
            <person name="Vincent A.T."/>
            <person name="Schiettekatte O."/>
            <person name="Bourhy P."/>
            <person name="Veyrier F.J."/>
            <person name="Picardeau M."/>
        </authorList>
    </citation>
    <scope>NUCLEOTIDE SEQUENCE [LARGE SCALE GENOMIC DNA]</scope>
    <source>
        <strain evidence="2 3">201702444</strain>
    </source>
</reference>